<proteinExistence type="predicted"/>
<dbReference type="AlphaFoldDB" id="A0A2T7TCG8"/>
<keyword evidence="1" id="KW-1133">Transmembrane helix</keyword>
<sequence length="300" mass="32707">MNTVLAELGRRYMERWVALLVLPGLLYVAGAAVAYRLGHTHWADLGRLTGLLEPGGPLDGRRPSSVWVFVIAVLPVLSAAAGLAARGAAAALGRLWFEPWPYGLRRLARRRTAVRAERSEAADRAYRAELESAGARPSAATGARIDLLAARRNAVALGPPAHPTWTGDRLDAVHSRVWGWYRLDVVFSWPRLWLVLNEAEQNALRVARAELDAAVTLAGWGVLTVLPALWWWPSLLLAAGVFALGLRRTRAAVDTLAHLTEAAYDLRAATLARELGFDVPEGRLSPETGAEVTAHLRKHV</sequence>
<keyword evidence="3" id="KW-1185">Reference proteome</keyword>
<keyword evidence="1" id="KW-0472">Membrane</keyword>
<evidence type="ECO:0000256" key="1">
    <source>
        <dbReference type="SAM" id="Phobius"/>
    </source>
</evidence>
<dbReference type="EMBL" id="AZSP01000054">
    <property type="protein sequence ID" value="PVE12874.1"/>
    <property type="molecule type" value="Genomic_DNA"/>
</dbReference>
<dbReference type="RefSeq" id="WP_030354866.1">
    <property type="nucleotide sequence ID" value="NZ_AZSP01000054.1"/>
</dbReference>
<dbReference type="STRING" id="1440053.GCA_000718095_05925"/>
<reference evidence="2 3" key="1">
    <citation type="submission" date="2013-12" db="EMBL/GenBank/DDBJ databases">
        <title>Annotated genome of Streptomyces scopuliridis.</title>
        <authorList>
            <person name="Olson J.B."/>
        </authorList>
    </citation>
    <scope>NUCLEOTIDE SEQUENCE [LARGE SCALE GENOMIC DNA]</scope>
    <source>
        <strain evidence="2 3">RB72</strain>
    </source>
</reference>
<keyword evidence="1" id="KW-0812">Transmembrane</keyword>
<evidence type="ECO:0000313" key="3">
    <source>
        <dbReference type="Proteomes" id="UP000245992"/>
    </source>
</evidence>
<name>A0A2T7TCG8_9ACTN</name>
<evidence type="ECO:0008006" key="4">
    <source>
        <dbReference type="Google" id="ProtNLM"/>
    </source>
</evidence>
<dbReference type="OrthoDB" id="529448at2"/>
<evidence type="ECO:0000313" key="2">
    <source>
        <dbReference type="EMBL" id="PVE12874.1"/>
    </source>
</evidence>
<feature type="transmembrane region" description="Helical" evidence="1">
    <location>
        <begin position="66"/>
        <end position="85"/>
    </location>
</feature>
<comment type="caution">
    <text evidence="2">The sequence shown here is derived from an EMBL/GenBank/DDBJ whole genome shotgun (WGS) entry which is preliminary data.</text>
</comment>
<gene>
    <name evidence="2" type="ORF">Y717_26550</name>
</gene>
<accession>A0A2T7TCG8</accession>
<organism evidence="2 3">
    <name type="scientific">Streptomyces scopuliridis RB72</name>
    <dbReference type="NCBI Taxonomy" id="1440053"/>
    <lineage>
        <taxon>Bacteria</taxon>
        <taxon>Bacillati</taxon>
        <taxon>Actinomycetota</taxon>
        <taxon>Actinomycetes</taxon>
        <taxon>Kitasatosporales</taxon>
        <taxon>Streptomycetaceae</taxon>
        <taxon>Streptomyces</taxon>
    </lineage>
</organism>
<protein>
    <recommendedName>
        <fullName evidence="4">Vegetative cell wall protein gp1</fullName>
    </recommendedName>
</protein>
<dbReference type="Proteomes" id="UP000245992">
    <property type="component" value="Unassembled WGS sequence"/>
</dbReference>
<feature type="transmembrane region" description="Helical" evidence="1">
    <location>
        <begin position="16"/>
        <end position="35"/>
    </location>
</feature>